<feature type="region of interest" description="Disordered" evidence="1">
    <location>
        <begin position="259"/>
        <end position="297"/>
    </location>
</feature>
<feature type="domain" description="HTH IS21-type" evidence="2">
    <location>
        <begin position="297"/>
        <end position="359"/>
    </location>
</feature>
<protein>
    <submittedName>
        <fullName evidence="3">Transposase IS204/IS1001/IS1096/IS1165 family protein</fullName>
    </submittedName>
</protein>
<evidence type="ECO:0000256" key="1">
    <source>
        <dbReference type="SAM" id="MobiDB-lite"/>
    </source>
</evidence>
<dbReference type="InterPro" id="IPR002560">
    <property type="entry name" value="Transposase_DDE"/>
</dbReference>
<comment type="caution">
    <text evidence="3">The sequence shown here is derived from an EMBL/GenBank/DDBJ whole genome shotgun (WGS) entry which is preliminary data.</text>
</comment>
<keyword evidence="4" id="KW-1185">Reference proteome</keyword>
<dbReference type="STRING" id="485913.Krac_0873"/>
<dbReference type="OrthoDB" id="140629at2"/>
<dbReference type="InterPro" id="IPR029261">
    <property type="entry name" value="Transposase_Znf"/>
</dbReference>
<dbReference type="InterPro" id="IPR017894">
    <property type="entry name" value="HTH_IS21_transposase_type"/>
</dbReference>
<dbReference type="InterPro" id="IPR047951">
    <property type="entry name" value="Transpos_ISL3"/>
</dbReference>
<dbReference type="PANTHER" id="PTHR33498">
    <property type="entry name" value="TRANSPOSASE FOR INSERTION SEQUENCE ELEMENT IS1557"/>
    <property type="match status" value="1"/>
</dbReference>
<feature type="compositionally biased region" description="Polar residues" evidence="1">
    <location>
        <begin position="259"/>
        <end position="275"/>
    </location>
</feature>
<dbReference type="RefSeq" id="WP_007922778.1">
    <property type="nucleotide sequence ID" value="NZ_ADVG01000005.1"/>
</dbReference>
<sequence length="567" mass="65043">MASVLLLPDEAYLALVSVEVNEETKMIIATAKTTGSVVTCPVCGHTADRVHSHYIRTLGDLPCCGQQVRWLVDVRRFWCENTTCQRVIFTERLPTCAPARRTEKQAAILCEIAFALGGKAGARIAKLLSMQTSHDTLLRLMQRAEPPQVSAPRILGLDDFAWKKGSRWGTLLIDQETHQVVDVLPDREAETVIRWLVEHPGVEIISRDRAGAYADAARRGAPQARQIADRFHLLLNRQAAMQRLFERKHEILKQVVTQEQAQNQGAEPSCNQQEQQEARPLTPTEEQRQARRARRKDRYEEVIKLHKQGMSQTAIATLVGLNRDTVHAYIRAPEFREQVRPNRHKSKLDPYKDYLHQRLAEGQPSVTDLIAEIREQGFRGGDTIVFDYLRSKRCEPEWQQAYQQRKQQTARGVSRKPLSAHQAAWLFVCNPRKLKWRQIWWQLEPLRIEDEELGQAYQLAQDFRTMITQRQVAVLPRWLKEAETSGISELRSLAAGIYRDYDAVYGALETAVSNGQTEAQVHRLKLIKRQAYGRASFEQLRLRVLHGSGVTHQEKLRLERLSQQKCV</sequence>
<dbReference type="Pfam" id="PF01610">
    <property type="entry name" value="DDE_Tnp_ISL3"/>
    <property type="match status" value="2"/>
</dbReference>
<dbReference type="PROSITE" id="PS50531">
    <property type="entry name" value="HTH_IS21"/>
    <property type="match status" value="1"/>
</dbReference>
<accession>D6U5M5</accession>
<proteinExistence type="predicted"/>
<dbReference type="AlphaFoldDB" id="D6U5M5"/>
<dbReference type="InParanoid" id="D6U5M5"/>
<gene>
    <name evidence="3" type="ORF">Krac_0873</name>
</gene>
<evidence type="ECO:0000259" key="2">
    <source>
        <dbReference type="PROSITE" id="PS50531"/>
    </source>
</evidence>
<evidence type="ECO:0000313" key="3">
    <source>
        <dbReference type="EMBL" id="EFH80286.1"/>
    </source>
</evidence>
<organism evidence="3 4">
    <name type="scientific">Ktedonobacter racemifer DSM 44963</name>
    <dbReference type="NCBI Taxonomy" id="485913"/>
    <lineage>
        <taxon>Bacteria</taxon>
        <taxon>Bacillati</taxon>
        <taxon>Chloroflexota</taxon>
        <taxon>Ktedonobacteria</taxon>
        <taxon>Ktedonobacterales</taxon>
        <taxon>Ktedonobacteraceae</taxon>
        <taxon>Ktedonobacter</taxon>
    </lineage>
</organism>
<reference evidence="3 4" key="1">
    <citation type="journal article" date="2011" name="Stand. Genomic Sci.">
        <title>Non-contiguous finished genome sequence and contextual data of the filamentous soil bacterium Ktedonobacter racemifer type strain (SOSP1-21).</title>
        <authorList>
            <person name="Chang Y.J."/>
            <person name="Land M."/>
            <person name="Hauser L."/>
            <person name="Chertkov O."/>
            <person name="Del Rio T.G."/>
            <person name="Nolan M."/>
            <person name="Copeland A."/>
            <person name="Tice H."/>
            <person name="Cheng J.F."/>
            <person name="Lucas S."/>
            <person name="Han C."/>
            <person name="Goodwin L."/>
            <person name="Pitluck S."/>
            <person name="Ivanova N."/>
            <person name="Ovchinikova G."/>
            <person name="Pati A."/>
            <person name="Chen A."/>
            <person name="Palaniappan K."/>
            <person name="Mavromatis K."/>
            <person name="Liolios K."/>
            <person name="Brettin T."/>
            <person name="Fiebig A."/>
            <person name="Rohde M."/>
            <person name="Abt B."/>
            <person name="Goker M."/>
            <person name="Detter J.C."/>
            <person name="Woyke T."/>
            <person name="Bristow J."/>
            <person name="Eisen J.A."/>
            <person name="Markowitz V."/>
            <person name="Hugenholtz P."/>
            <person name="Kyrpides N.C."/>
            <person name="Klenk H.P."/>
            <person name="Lapidus A."/>
        </authorList>
    </citation>
    <scope>NUCLEOTIDE SEQUENCE [LARGE SCALE GENOMIC DNA]</scope>
    <source>
        <strain evidence="4">DSM 44963</strain>
    </source>
</reference>
<dbReference type="NCBIfam" id="NF033550">
    <property type="entry name" value="transpos_ISL3"/>
    <property type="match status" value="1"/>
</dbReference>
<dbReference type="EMBL" id="ADVG01000005">
    <property type="protein sequence ID" value="EFH80286.1"/>
    <property type="molecule type" value="Genomic_DNA"/>
</dbReference>
<dbReference type="PANTHER" id="PTHR33498:SF1">
    <property type="entry name" value="TRANSPOSASE FOR INSERTION SEQUENCE ELEMENT IS1557"/>
    <property type="match status" value="1"/>
</dbReference>
<name>D6U5M5_KTERA</name>
<dbReference type="Pfam" id="PF14690">
    <property type="entry name" value="Zn_ribbon_ISL3"/>
    <property type="match status" value="1"/>
</dbReference>
<evidence type="ECO:0000313" key="4">
    <source>
        <dbReference type="Proteomes" id="UP000004508"/>
    </source>
</evidence>
<dbReference type="Proteomes" id="UP000004508">
    <property type="component" value="Unassembled WGS sequence"/>
</dbReference>
<dbReference type="eggNOG" id="COG3464">
    <property type="taxonomic scope" value="Bacteria"/>
</dbReference>